<evidence type="ECO:0000256" key="1">
    <source>
        <dbReference type="ARBA" id="ARBA00007261"/>
    </source>
</evidence>
<dbReference type="InterPro" id="IPR011765">
    <property type="entry name" value="Pept_M16_N"/>
</dbReference>
<dbReference type="Pfam" id="PF05193">
    <property type="entry name" value="Peptidase_M16_C"/>
    <property type="match status" value="1"/>
</dbReference>
<accession>A0ABY7QEJ7</accession>
<reference evidence="5" key="1">
    <citation type="submission" date="2022-12" db="EMBL/GenBank/DDBJ databases">
        <authorList>
            <person name="Mo P."/>
        </authorList>
    </citation>
    <scope>NUCLEOTIDE SEQUENCE [LARGE SCALE GENOMIC DNA]</scope>
    <source>
        <strain evidence="5">HUAS 3-15</strain>
    </source>
</reference>
<evidence type="ECO:0000259" key="2">
    <source>
        <dbReference type="Pfam" id="PF00675"/>
    </source>
</evidence>
<evidence type="ECO:0000259" key="3">
    <source>
        <dbReference type="Pfam" id="PF05193"/>
    </source>
</evidence>
<evidence type="ECO:0000313" key="4">
    <source>
        <dbReference type="EMBL" id="WBP91188.1"/>
    </source>
</evidence>
<dbReference type="InterPro" id="IPR050361">
    <property type="entry name" value="MPP/UQCRC_Complex"/>
</dbReference>
<feature type="domain" description="Peptidase M16 C-terminal" evidence="3">
    <location>
        <begin position="168"/>
        <end position="347"/>
    </location>
</feature>
<keyword evidence="5" id="KW-1185">Reference proteome</keyword>
<dbReference type="InterPro" id="IPR007863">
    <property type="entry name" value="Peptidase_M16_C"/>
</dbReference>
<dbReference type="PANTHER" id="PTHR11851:SF49">
    <property type="entry name" value="MITOCHONDRIAL-PROCESSING PEPTIDASE SUBUNIT ALPHA"/>
    <property type="match status" value="1"/>
</dbReference>
<sequence length="414" mass="43837">MTQHEVHRLSPTTTAIAAVRPQDRITTLTFSVDFGSRDDPAGLSGAAHLLEHLLMTAPVAGGPSLTRRVEHLGGLVNAQTGLDSMVFQAQVLNEDAPAVLALMGEALIRPAFDDALLDAERRVVFQELSAAAADPSDVVQDAFLARLFASHPLGRPVGGTVHDIERTTAADLLAVHDELFARRRSALLGIGGLDGDAFRKAADASAFALAPADPDHGQPSVAAALPLERLTGDTGPLRVPQDAFCWICIGGRAPALGDPAGPAYTVLAQLLGSSASSLLFQRLRDDEGLVYNFYAWSRGYTDTGAWRVLLGLESGNAARALDVVRELLDLLGTDGPAPDDLAAARRQAVMELVLDSEQPQHFSPRLATGTLWGTRPWSLDQAVAELDAVDAGAVRRAAAELGARLIWVVRPEAT</sequence>
<dbReference type="RefSeq" id="WP_270150397.1">
    <property type="nucleotide sequence ID" value="NZ_CP115450.1"/>
</dbReference>
<feature type="domain" description="Peptidase M16 N-terminal" evidence="2">
    <location>
        <begin position="21"/>
        <end position="160"/>
    </location>
</feature>
<proteinExistence type="inferred from homology"/>
<gene>
    <name evidence="4" type="ORF">O1G21_38460</name>
</gene>
<protein>
    <submittedName>
        <fullName evidence="4">Pitrilysin family protein</fullName>
    </submittedName>
</protein>
<dbReference type="InterPro" id="IPR011249">
    <property type="entry name" value="Metalloenz_LuxS/M16"/>
</dbReference>
<dbReference type="PANTHER" id="PTHR11851">
    <property type="entry name" value="METALLOPROTEASE"/>
    <property type="match status" value="1"/>
</dbReference>
<dbReference type="Gene3D" id="3.30.830.10">
    <property type="entry name" value="Metalloenzyme, LuxS/M16 peptidase-like"/>
    <property type="match status" value="2"/>
</dbReference>
<comment type="similarity">
    <text evidence="1">Belongs to the peptidase M16 family.</text>
</comment>
<dbReference type="Proteomes" id="UP001212821">
    <property type="component" value="Chromosome"/>
</dbReference>
<organism evidence="4 5">
    <name type="scientific">Kitasatospora cathayae</name>
    <dbReference type="NCBI Taxonomy" id="3004092"/>
    <lineage>
        <taxon>Bacteria</taxon>
        <taxon>Bacillati</taxon>
        <taxon>Actinomycetota</taxon>
        <taxon>Actinomycetes</taxon>
        <taxon>Kitasatosporales</taxon>
        <taxon>Streptomycetaceae</taxon>
        <taxon>Kitasatospora</taxon>
    </lineage>
</organism>
<dbReference type="Pfam" id="PF00675">
    <property type="entry name" value="Peptidase_M16"/>
    <property type="match status" value="1"/>
</dbReference>
<dbReference type="EMBL" id="CP115450">
    <property type="protein sequence ID" value="WBP91188.1"/>
    <property type="molecule type" value="Genomic_DNA"/>
</dbReference>
<evidence type="ECO:0000313" key="5">
    <source>
        <dbReference type="Proteomes" id="UP001212821"/>
    </source>
</evidence>
<dbReference type="SUPFAM" id="SSF63411">
    <property type="entry name" value="LuxS/MPP-like metallohydrolase"/>
    <property type="match status" value="2"/>
</dbReference>
<name>A0ABY7QEJ7_9ACTN</name>